<dbReference type="Proteomes" id="UP001055460">
    <property type="component" value="Plasmid pA"/>
</dbReference>
<feature type="transmembrane region" description="Helical" evidence="1">
    <location>
        <begin position="33"/>
        <end position="62"/>
    </location>
</feature>
<keyword evidence="1" id="KW-0472">Membrane</keyword>
<feature type="transmembrane region" description="Helical" evidence="1">
    <location>
        <begin position="68"/>
        <end position="93"/>
    </location>
</feature>
<accession>A0A9Q9DB81</accession>
<evidence type="ECO:0000256" key="1">
    <source>
        <dbReference type="SAM" id="Phobius"/>
    </source>
</evidence>
<sequence length="231" mass="25265">MLFQPRSSVRYTSILWDELQPYPGRLDLSLRMALVTTLVAVTAMALQVPEAAISFYLVFFAFTADAGILIAIGLLVRATIGILLAIVCLMLAADEPVPRLALIALFTFGGMYLTQASRAGPPIGTVVMVFAFVMTLYDIVPIPELLIRGLAWMWVVVFFLVVYLIAIHVIAGHSPARRLRSAIAERLRWRAGYWAVETRGETRGCGVLAESNGELKKYATPAAPVELAAPE</sequence>
<evidence type="ECO:0000313" key="2">
    <source>
        <dbReference type="EMBL" id="USJ25433.1"/>
    </source>
</evidence>
<dbReference type="EMBL" id="CP098808">
    <property type="protein sequence ID" value="USJ25433.1"/>
    <property type="molecule type" value="Genomic_DNA"/>
</dbReference>
<dbReference type="AlphaFoldDB" id="A0A9Q9DB81"/>
<proteinExistence type="predicted"/>
<keyword evidence="2" id="KW-0614">Plasmid</keyword>
<organism evidence="2 3">
    <name type="scientific">Ensifer adhaerens</name>
    <name type="common">Sinorhizobium morelense</name>
    <dbReference type="NCBI Taxonomy" id="106592"/>
    <lineage>
        <taxon>Bacteria</taxon>
        <taxon>Pseudomonadati</taxon>
        <taxon>Pseudomonadota</taxon>
        <taxon>Alphaproteobacteria</taxon>
        <taxon>Hyphomicrobiales</taxon>
        <taxon>Rhizobiaceae</taxon>
        <taxon>Sinorhizobium/Ensifer group</taxon>
        <taxon>Ensifer</taxon>
    </lineage>
</organism>
<keyword evidence="1" id="KW-0812">Transmembrane</keyword>
<gene>
    <name evidence="2" type="ORF">NE863_23310</name>
</gene>
<feature type="transmembrane region" description="Helical" evidence="1">
    <location>
        <begin position="100"/>
        <end position="117"/>
    </location>
</feature>
<name>A0A9Q9DB81_ENSAD</name>
<keyword evidence="1" id="KW-1133">Transmembrane helix</keyword>
<feature type="transmembrane region" description="Helical" evidence="1">
    <location>
        <begin position="123"/>
        <end position="140"/>
    </location>
</feature>
<geneLocation type="plasmid" evidence="2 3">
    <name>pA</name>
</geneLocation>
<reference evidence="2" key="1">
    <citation type="submission" date="2022-06" db="EMBL/GenBank/DDBJ databases">
        <title>Physiological and biochemical characterization and genomic elucidation of a strain of the genus Ensifer adhaerens M8 that combines arsenic oxidation and chromium reduction.</title>
        <authorList>
            <person name="Li X."/>
            <person name="Yu c."/>
        </authorList>
    </citation>
    <scope>NUCLEOTIDE SEQUENCE</scope>
    <source>
        <strain evidence="2">M8</strain>
        <plasmid evidence="2">pA</plasmid>
    </source>
</reference>
<feature type="transmembrane region" description="Helical" evidence="1">
    <location>
        <begin position="152"/>
        <end position="171"/>
    </location>
</feature>
<evidence type="ECO:0000313" key="3">
    <source>
        <dbReference type="Proteomes" id="UP001055460"/>
    </source>
</evidence>
<dbReference type="RefSeq" id="WP_089044843.1">
    <property type="nucleotide sequence ID" value="NZ_CP098808.1"/>
</dbReference>
<protein>
    <submittedName>
        <fullName evidence="2">Uncharacterized protein</fullName>
    </submittedName>
</protein>